<feature type="region of interest" description="Disordered" evidence="1">
    <location>
        <begin position="32"/>
        <end position="64"/>
    </location>
</feature>
<gene>
    <name evidence="2" type="ORF">MNBD_DELTA01-514</name>
</gene>
<protein>
    <submittedName>
        <fullName evidence="2">Uncharacterized protein</fullName>
    </submittedName>
</protein>
<accession>A0A3B0RGG8</accession>
<evidence type="ECO:0000256" key="1">
    <source>
        <dbReference type="SAM" id="MobiDB-lite"/>
    </source>
</evidence>
<dbReference type="EMBL" id="UOEA01000050">
    <property type="protein sequence ID" value="VAV83733.1"/>
    <property type="molecule type" value="Genomic_DNA"/>
</dbReference>
<reference evidence="2" key="1">
    <citation type="submission" date="2018-06" db="EMBL/GenBank/DDBJ databases">
        <authorList>
            <person name="Zhirakovskaya E."/>
        </authorList>
    </citation>
    <scope>NUCLEOTIDE SEQUENCE</scope>
</reference>
<feature type="compositionally biased region" description="Basic and acidic residues" evidence="1">
    <location>
        <begin position="32"/>
        <end position="58"/>
    </location>
</feature>
<organism evidence="2">
    <name type="scientific">hydrothermal vent metagenome</name>
    <dbReference type="NCBI Taxonomy" id="652676"/>
    <lineage>
        <taxon>unclassified sequences</taxon>
        <taxon>metagenomes</taxon>
        <taxon>ecological metagenomes</taxon>
    </lineage>
</organism>
<proteinExistence type="predicted"/>
<evidence type="ECO:0000313" key="2">
    <source>
        <dbReference type="EMBL" id="VAV83733.1"/>
    </source>
</evidence>
<dbReference type="AlphaFoldDB" id="A0A3B0RGG8"/>
<name>A0A3B0RGG8_9ZZZZ</name>
<sequence>MKRLFLVFLIVFQALPAFAQFVPHDLLHEMHSSNEVSHQETSHAETHSHNHSHSHVDTSHNTQDQAGDRITNSVFFTHFTDYLHIDLHGPVQPELSSSRHSRGLAYLPGVLTCYNFERILVKEPVRSDYNRSFSYSTPLYKTTRRLLI</sequence>